<dbReference type="PANTHER" id="PTHR12865">
    <property type="entry name" value="PHOSPHATIDYLINOSITOL 4-KINASE TYPE-II"/>
    <property type="match status" value="1"/>
</dbReference>
<dbReference type="GO" id="GO:0000329">
    <property type="term" value="C:fungal-type vacuole membrane"/>
    <property type="evidence" value="ECO:0007669"/>
    <property type="project" value="TreeGrafter"/>
</dbReference>
<feature type="region of interest" description="Disordered" evidence="8">
    <location>
        <begin position="557"/>
        <end position="614"/>
    </location>
</feature>
<evidence type="ECO:0000256" key="7">
    <source>
        <dbReference type="RuleBase" id="RU367084"/>
    </source>
</evidence>
<evidence type="ECO:0000313" key="11">
    <source>
        <dbReference type="Proteomes" id="UP000054166"/>
    </source>
</evidence>
<dbReference type="GO" id="GO:0005886">
    <property type="term" value="C:plasma membrane"/>
    <property type="evidence" value="ECO:0007669"/>
    <property type="project" value="UniProtKB-SubCell"/>
</dbReference>
<evidence type="ECO:0000256" key="4">
    <source>
        <dbReference type="ARBA" id="ARBA00022777"/>
    </source>
</evidence>
<dbReference type="InterPro" id="IPR039756">
    <property type="entry name" value="Lsb6/PI4K2"/>
</dbReference>
<dbReference type="GO" id="GO:0005802">
    <property type="term" value="C:trans-Golgi network"/>
    <property type="evidence" value="ECO:0007669"/>
    <property type="project" value="TreeGrafter"/>
</dbReference>
<dbReference type="OrthoDB" id="3349449at2759"/>
<reference evidence="11" key="2">
    <citation type="submission" date="2015-01" db="EMBL/GenBank/DDBJ databases">
        <title>Evolutionary Origins and Diversification of the Mycorrhizal Mutualists.</title>
        <authorList>
            <consortium name="DOE Joint Genome Institute"/>
            <consortium name="Mycorrhizal Genomics Consortium"/>
            <person name="Kohler A."/>
            <person name="Kuo A."/>
            <person name="Nagy L.G."/>
            <person name="Floudas D."/>
            <person name="Copeland A."/>
            <person name="Barry K.W."/>
            <person name="Cichocki N."/>
            <person name="Veneault-Fourrey C."/>
            <person name="LaButti K."/>
            <person name="Lindquist E.A."/>
            <person name="Lipzen A."/>
            <person name="Lundell T."/>
            <person name="Morin E."/>
            <person name="Murat C."/>
            <person name="Riley R."/>
            <person name="Ohm R."/>
            <person name="Sun H."/>
            <person name="Tunlid A."/>
            <person name="Henrissat B."/>
            <person name="Grigoriev I.V."/>
            <person name="Hibbett D.S."/>
            <person name="Martin F."/>
        </authorList>
    </citation>
    <scope>NUCLEOTIDE SEQUENCE [LARGE SCALE GENOMIC DNA]</scope>
    <source>
        <strain evidence="11">F 1598</strain>
    </source>
</reference>
<dbReference type="Pfam" id="PF00454">
    <property type="entry name" value="PI3_PI4_kinase"/>
    <property type="match status" value="1"/>
</dbReference>
<keyword evidence="11" id="KW-1185">Reference proteome</keyword>
<dbReference type="Proteomes" id="UP000054166">
    <property type="component" value="Unassembled WGS sequence"/>
</dbReference>
<evidence type="ECO:0000256" key="8">
    <source>
        <dbReference type="SAM" id="MobiDB-lite"/>
    </source>
</evidence>
<dbReference type="AlphaFoldDB" id="A0A0C3F2A0"/>
<evidence type="ECO:0000256" key="1">
    <source>
        <dbReference type="ARBA" id="ARBA00022475"/>
    </source>
</evidence>
<feature type="compositionally biased region" description="Polar residues" evidence="8">
    <location>
        <begin position="21"/>
        <end position="35"/>
    </location>
</feature>
<organism evidence="10 11">
    <name type="scientific">Piloderma croceum (strain F 1598)</name>
    <dbReference type="NCBI Taxonomy" id="765440"/>
    <lineage>
        <taxon>Eukaryota</taxon>
        <taxon>Fungi</taxon>
        <taxon>Dikarya</taxon>
        <taxon>Basidiomycota</taxon>
        <taxon>Agaricomycotina</taxon>
        <taxon>Agaricomycetes</taxon>
        <taxon>Agaricomycetidae</taxon>
        <taxon>Atheliales</taxon>
        <taxon>Atheliaceae</taxon>
        <taxon>Piloderma</taxon>
    </lineage>
</organism>
<dbReference type="GO" id="GO:0007032">
    <property type="term" value="P:endosome organization"/>
    <property type="evidence" value="ECO:0007669"/>
    <property type="project" value="TreeGrafter"/>
</dbReference>
<evidence type="ECO:0000256" key="6">
    <source>
        <dbReference type="ARBA" id="ARBA00023136"/>
    </source>
</evidence>
<dbReference type="GO" id="GO:0046854">
    <property type="term" value="P:phosphatidylinositol phosphate biosynthetic process"/>
    <property type="evidence" value="ECO:0007669"/>
    <property type="project" value="UniProtKB-UniRule"/>
</dbReference>
<comment type="similarity">
    <text evidence="7">Belongs to the PI3/PI4-kinase family.</text>
</comment>
<keyword evidence="6" id="KW-0472">Membrane</keyword>
<comment type="catalytic activity">
    <reaction evidence="7">
        <text>a 1,2-diacyl-sn-glycero-3-phospho-(1D-myo-inositol) + ATP = a 1,2-diacyl-sn-glycero-3-phospho-(1D-myo-inositol 4-phosphate) + ADP + H(+)</text>
        <dbReference type="Rhea" id="RHEA:19877"/>
        <dbReference type="ChEBI" id="CHEBI:15378"/>
        <dbReference type="ChEBI" id="CHEBI:30616"/>
        <dbReference type="ChEBI" id="CHEBI:57880"/>
        <dbReference type="ChEBI" id="CHEBI:58178"/>
        <dbReference type="ChEBI" id="CHEBI:456216"/>
        <dbReference type="EC" id="2.7.1.67"/>
    </reaction>
</comment>
<dbReference type="GO" id="GO:0005524">
    <property type="term" value="F:ATP binding"/>
    <property type="evidence" value="ECO:0007669"/>
    <property type="project" value="UniProtKB-UniRule"/>
</dbReference>
<gene>
    <name evidence="10" type="ORF">PILCRDRAFT_792944</name>
</gene>
<accession>A0A0C3F2A0</accession>
<keyword evidence="1 7" id="KW-1003">Cell membrane</keyword>
<name>A0A0C3F2A0_PILCF</name>
<dbReference type="HOGENOM" id="CLU_009049_0_0_1"/>
<evidence type="ECO:0000259" key="9">
    <source>
        <dbReference type="PROSITE" id="PS50290"/>
    </source>
</evidence>
<evidence type="ECO:0000256" key="3">
    <source>
        <dbReference type="ARBA" id="ARBA00022741"/>
    </source>
</evidence>
<evidence type="ECO:0000256" key="2">
    <source>
        <dbReference type="ARBA" id="ARBA00022679"/>
    </source>
</evidence>
<dbReference type="GO" id="GO:0007030">
    <property type="term" value="P:Golgi organization"/>
    <property type="evidence" value="ECO:0007669"/>
    <property type="project" value="TreeGrafter"/>
</dbReference>
<dbReference type="STRING" id="765440.A0A0C3F2A0"/>
<comment type="subcellular location">
    <subcellularLocation>
        <location evidence="7">Cell membrane</location>
        <topology evidence="7">Peripheral membrane protein</topology>
    </subcellularLocation>
    <subcellularLocation>
        <location evidence="7">Vacuole membrane</location>
        <topology evidence="7">Peripheral membrane protein</topology>
    </subcellularLocation>
</comment>
<dbReference type="EC" id="2.7.1.67" evidence="7"/>
<keyword evidence="5 7" id="KW-0067">ATP-binding</keyword>
<dbReference type="PROSITE" id="PS00916">
    <property type="entry name" value="PI3_4_KINASE_2"/>
    <property type="match status" value="1"/>
</dbReference>
<keyword evidence="4 7" id="KW-0418">Kinase</keyword>
<proteinExistence type="inferred from homology"/>
<dbReference type="GO" id="GO:0004430">
    <property type="term" value="F:1-phosphatidylinositol 4-kinase activity"/>
    <property type="evidence" value="ECO:0007669"/>
    <property type="project" value="UniProtKB-UniRule"/>
</dbReference>
<feature type="compositionally biased region" description="Polar residues" evidence="8">
    <location>
        <begin position="574"/>
        <end position="584"/>
    </location>
</feature>
<feature type="compositionally biased region" description="Polar residues" evidence="8">
    <location>
        <begin position="1"/>
        <end position="11"/>
    </location>
</feature>
<keyword evidence="2 7" id="KW-0808">Transferase</keyword>
<sequence>MPSGYQPLSQSVDEEADVGDSSFQGSSPTQPTSTRGLRRTPRPNPIDLSKLDNAFKRWTESIAQNLKRKKKVRDHSRKQILRSVFDSPVIAVVVPPMGPVKTLDHNPPMTKEAFDALVNSVRNAISAGIQPKMIAKGSSGSYFARAKIEGRVQTVAVFKPKDEEPYGRLNPKTTKWIHRQFRWIIPFGRACLIPNLSYISEAAASLLDRRLDLNIVPRTELVSLSSPAFFYDWIDRSHAKKGKPLPEKIGSMQYFLHGYQDASDFLRKHPWPGRAISDTFDDTTHRKGGFAKKFMSAMKVVCGRTGQEEDLFDDEAEEQAVLFDPDDNESGRPFYWTRQLQQSFREELEKLVVLDFLMLNTDRGADNYMIKYCEGDHEKTLVDIAPSKSTRLEMPLMRELWRTDAPTAHLGMSASNATLPPVLQSGADSPGSNYMRQPHIHIAAIDNSLSFPHEHPKGWRSYAYGWLYLPVSIIGRPFSEKTRNHFLPILTSKTWWEETTFELLKLMAVDPDFHPKMFRRQLAVIKGQAWNIVQSLKHSDEGPLELTRRTKQLVWDDEVETTEQDTPNVLHAPLSSSPRPSVNTMPLPRRTRSQSASDGFPPPIRRTSTEASRPVPFSAKFQKVHQSVTGVTVLEHLERLDAVEASLKRLGGGEDAVIEEEEEEVDVGVSTKPTSVHEVSFAPADPAISQLTPPGSPPLATVPEYMTLENSITEDDIVGLSKSMSYAEGQARWANMHEAEQEGSQTLDWMQTADMQPETQKRTVIVERLEVVDTKPLLSCW</sequence>
<evidence type="ECO:0000313" key="10">
    <source>
        <dbReference type="EMBL" id="KIM78925.1"/>
    </source>
</evidence>
<dbReference type="EMBL" id="KN833013">
    <property type="protein sequence ID" value="KIM78925.1"/>
    <property type="molecule type" value="Genomic_DNA"/>
</dbReference>
<dbReference type="InterPro" id="IPR000403">
    <property type="entry name" value="PI3/4_kinase_cat_dom"/>
</dbReference>
<keyword evidence="3 7" id="KW-0547">Nucleotide-binding</keyword>
<protein>
    <recommendedName>
        <fullName evidence="7">Phosphatidylinositol 4-kinase</fullName>
        <ecNumber evidence="7">2.7.1.67</ecNumber>
    </recommendedName>
</protein>
<feature type="region of interest" description="Disordered" evidence="8">
    <location>
        <begin position="1"/>
        <end position="49"/>
    </location>
</feature>
<dbReference type="InterPro" id="IPR018936">
    <property type="entry name" value="PI3/4_kinase_CS"/>
</dbReference>
<dbReference type="FunCoup" id="A0A0C3F2A0">
    <property type="interactions" value="168"/>
</dbReference>
<feature type="domain" description="PI3K/PI4K catalytic" evidence="9">
    <location>
        <begin position="128"/>
        <end position="555"/>
    </location>
</feature>
<reference evidence="10 11" key="1">
    <citation type="submission" date="2014-04" db="EMBL/GenBank/DDBJ databases">
        <authorList>
            <consortium name="DOE Joint Genome Institute"/>
            <person name="Kuo A."/>
            <person name="Tarkka M."/>
            <person name="Buscot F."/>
            <person name="Kohler A."/>
            <person name="Nagy L.G."/>
            <person name="Floudas D."/>
            <person name="Copeland A."/>
            <person name="Barry K.W."/>
            <person name="Cichocki N."/>
            <person name="Veneault-Fourrey C."/>
            <person name="LaButti K."/>
            <person name="Lindquist E.A."/>
            <person name="Lipzen A."/>
            <person name="Lundell T."/>
            <person name="Morin E."/>
            <person name="Murat C."/>
            <person name="Sun H."/>
            <person name="Tunlid A."/>
            <person name="Henrissat B."/>
            <person name="Grigoriev I.V."/>
            <person name="Hibbett D.S."/>
            <person name="Martin F."/>
            <person name="Nordberg H.P."/>
            <person name="Cantor M.N."/>
            <person name="Hua S.X."/>
        </authorList>
    </citation>
    <scope>NUCLEOTIDE SEQUENCE [LARGE SCALE GENOMIC DNA]</scope>
    <source>
        <strain evidence="10 11">F 1598</strain>
    </source>
</reference>
<dbReference type="GO" id="GO:0005768">
    <property type="term" value="C:endosome"/>
    <property type="evidence" value="ECO:0007669"/>
    <property type="project" value="UniProtKB-UniRule"/>
</dbReference>
<dbReference type="PANTHER" id="PTHR12865:SF1">
    <property type="entry name" value="PHOSPHATIDYLINOSITOL 4-KINASE TYPE 2"/>
    <property type="match status" value="1"/>
</dbReference>
<dbReference type="InParanoid" id="A0A0C3F2A0"/>
<comment type="cofactor">
    <cofactor evidence="7">
        <name>Mg(2+)</name>
        <dbReference type="ChEBI" id="CHEBI:18420"/>
    </cofactor>
    <cofactor evidence="7">
        <name>Mn(2+)</name>
        <dbReference type="ChEBI" id="CHEBI:29035"/>
    </cofactor>
</comment>
<evidence type="ECO:0000256" key="5">
    <source>
        <dbReference type="ARBA" id="ARBA00022840"/>
    </source>
</evidence>
<dbReference type="PROSITE" id="PS50290">
    <property type="entry name" value="PI3_4_KINASE_3"/>
    <property type="match status" value="1"/>
</dbReference>